<dbReference type="VEuPathDB" id="TriTrypDB:C4B63_72g99"/>
<dbReference type="VEuPathDB" id="TriTrypDB:ECC02_006585"/>
<dbReference type="Gene3D" id="1.25.40.10">
    <property type="entry name" value="Tetratricopeptide repeat domain"/>
    <property type="match status" value="1"/>
</dbReference>
<dbReference type="VEuPathDB" id="TriTrypDB:TcYC6_0025840"/>
<dbReference type="VEuPathDB" id="TriTrypDB:TcCLB.508127.5"/>
<dbReference type="VEuPathDB" id="TriTrypDB:BCY84_15517"/>
<dbReference type="VEuPathDB" id="TriTrypDB:TcCLB.510221.20"/>
<organism evidence="1 2">
    <name type="scientific">Trypanosoma cruzi</name>
    <dbReference type="NCBI Taxonomy" id="5693"/>
    <lineage>
        <taxon>Eukaryota</taxon>
        <taxon>Discoba</taxon>
        <taxon>Euglenozoa</taxon>
        <taxon>Kinetoplastea</taxon>
        <taxon>Metakinetoplastina</taxon>
        <taxon>Trypanosomatida</taxon>
        <taxon>Trypanosomatidae</taxon>
        <taxon>Trypanosoma</taxon>
        <taxon>Schizotrypanum</taxon>
    </lineage>
</organism>
<dbReference type="VEuPathDB" id="TriTrypDB:C3747_82g83"/>
<accession>A0A2V2UWS5</accession>
<name>A0A2V2UWS5_TRYCR</name>
<dbReference type="VEuPathDB" id="TriTrypDB:TcG_07166"/>
<protein>
    <submittedName>
        <fullName evidence="1">Uncharacterized protein</fullName>
    </submittedName>
</protein>
<dbReference type="VEuPathDB" id="TriTrypDB:Tc_MARK_6164"/>
<dbReference type="VEuPathDB" id="TriTrypDB:TcBrA4_0054160"/>
<dbReference type="VEuPathDB" id="TriTrypDB:TcCL_ESM07834"/>
<evidence type="ECO:0000313" key="1">
    <source>
        <dbReference type="EMBL" id="PWU88494.1"/>
    </source>
</evidence>
<reference evidence="1 2" key="1">
    <citation type="journal article" date="2018" name="Microb. Genom.">
        <title>Expanding an expanded genome: long-read sequencing of Trypanosoma cruzi.</title>
        <authorList>
            <person name="Berna L."/>
            <person name="Rodriguez M."/>
            <person name="Chiribao M.L."/>
            <person name="Parodi-Talice A."/>
            <person name="Pita S."/>
            <person name="Rijo G."/>
            <person name="Alvarez-Valin F."/>
            <person name="Robello C."/>
        </authorList>
    </citation>
    <scope>NUCLEOTIDE SEQUENCE [LARGE SCALE GENOMIC DNA]</scope>
    <source>
        <strain evidence="1 2">Dm28c</strain>
    </source>
</reference>
<dbReference type="VEuPathDB" id="TriTrypDB:TCSYLVIO_007129"/>
<dbReference type="AlphaFoldDB" id="A0A2V2UWS5"/>
<evidence type="ECO:0000313" key="2">
    <source>
        <dbReference type="Proteomes" id="UP000246121"/>
    </source>
</evidence>
<sequence>MHSMGDVLTSEQEEAFHWRLKEARKAKDRGNVALEFGRRQEDSKKLREASFSYKKGCLLLTEYIPDTNESAGDSLQDMLVKRQAGARRHPLSEEQFAEVMELYVALQKNLALVNYFLGRHAEGVKCATTVLSISGHENDDKALLRRAHCNHCLGDLRAAEKDLNTLERLSKDGKVPIDSAVPDLRRQIAKTKQQALEKERKMCAKMFAQ</sequence>
<dbReference type="SUPFAM" id="SSF48452">
    <property type="entry name" value="TPR-like"/>
    <property type="match status" value="1"/>
</dbReference>
<dbReference type="InterPro" id="IPR050754">
    <property type="entry name" value="FKBP4/5/8-like"/>
</dbReference>
<dbReference type="Proteomes" id="UP000246121">
    <property type="component" value="Unassembled WGS sequence"/>
</dbReference>
<gene>
    <name evidence="1" type="ORF">C4B63_72g99</name>
</gene>
<comment type="caution">
    <text evidence="1">The sequence shown here is derived from an EMBL/GenBank/DDBJ whole genome shotgun (WGS) entry which is preliminary data.</text>
</comment>
<dbReference type="InterPro" id="IPR011990">
    <property type="entry name" value="TPR-like_helical_dom_sf"/>
</dbReference>
<proteinExistence type="predicted"/>
<dbReference type="PANTHER" id="PTHR46512:SF9">
    <property type="entry name" value="PEPTIDYLPROLYL ISOMERASE"/>
    <property type="match status" value="1"/>
</dbReference>
<dbReference type="EMBL" id="PRFA01000072">
    <property type="protein sequence ID" value="PWU88494.1"/>
    <property type="molecule type" value="Genomic_DNA"/>
</dbReference>
<dbReference type="PANTHER" id="PTHR46512">
    <property type="entry name" value="PEPTIDYLPROLYL ISOMERASE"/>
    <property type="match status" value="1"/>
</dbReference>